<feature type="compositionally biased region" description="Low complexity" evidence="16">
    <location>
        <begin position="123"/>
        <end position="147"/>
    </location>
</feature>
<comment type="caution">
    <text evidence="18">The sequence shown here is derived from an EMBL/GenBank/DDBJ whole genome shotgun (WGS) entry which is preliminary data.</text>
</comment>
<feature type="compositionally biased region" description="Low complexity" evidence="16">
    <location>
        <begin position="217"/>
        <end position="228"/>
    </location>
</feature>
<feature type="compositionally biased region" description="Gly residues" evidence="16">
    <location>
        <begin position="16"/>
        <end position="28"/>
    </location>
</feature>
<keyword evidence="11" id="KW-0832">Ubl conjugation</keyword>
<comment type="subcellular location">
    <subcellularLocation>
        <location evidence="3">Chromosome</location>
        <location evidence="3">Telomere</location>
    </subcellularLocation>
    <subcellularLocation>
        <location evidence="2">Cytoplasm</location>
    </subcellularLocation>
    <subcellularLocation>
        <location evidence="1">Nucleus</location>
    </subcellularLocation>
</comment>
<dbReference type="GO" id="GO:0043130">
    <property type="term" value="F:ubiquitin binding"/>
    <property type="evidence" value="ECO:0007669"/>
    <property type="project" value="InterPro"/>
</dbReference>
<evidence type="ECO:0000256" key="9">
    <source>
        <dbReference type="ARBA" id="ARBA00022763"/>
    </source>
</evidence>
<feature type="compositionally biased region" description="Polar residues" evidence="16">
    <location>
        <begin position="551"/>
        <end position="568"/>
    </location>
</feature>
<dbReference type="GO" id="GO:0006281">
    <property type="term" value="P:DNA repair"/>
    <property type="evidence" value="ECO:0007669"/>
    <property type="project" value="UniProtKB-KW"/>
</dbReference>
<dbReference type="InterPro" id="IPR041803">
    <property type="entry name" value="DEF1_CUE"/>
</dbReference>
<sequence>MSEVASRSSATRGRGSARGGRGGFAGRGGRSRTNGDKSDHKDENLGAFEDEGEFAELRKQYGDKTSVIREMFPDWSEADVLFALQETNGDENEAVARIAEGTISQWGEVSKPKKTARTKAKDTTTAATNESAASASRATRGGRAVSEGGRGRGRGSERGGRGGAARGRSSQPSTNGTRTKETQQLSVPTEESSAWDNTKPKDDQAESKIAAADKSAPIEPAQPAAPAAKTWASMLRQSTAPKIAPVASKEAPAPKPADVEAQIVPEPVPAEPETIEPVEEETTPVAQRAVPVQPAATIEREVALPPTKDELTETNLEQVVDDSNPPATGTAASTAADSWDPRQSPVSATATPISAAHQQHQAQRSAASGYAASAIKATAERTTRGPSLQRRVLDQEEAVRMPGNREVDRAAVKFGAFSLNDGEEDVDGEREEPETRAQPPADSPVAHPRASLPPVSQPVAIPETFTQKAAGTVPSVVAGAVPTAPAAAQAPATATQQFSRYGPQDTAAATQKPLDPFNAAQSTPVSQPPFDSYAAQTTQPQAQQPGAAFTSAPTDYSNYYTANQQDRNPYNVYGQQYGAQQAAHGQHDGVSQQRPFAGYNATDNLSQYPQSGSLHTQPRFGGSSDSQNSGHSTPNPAAQAQQQGQQGQQTQQAQQGQQSQQPQQGTPGSQPQSHGQYPGYNHPYYSNPYYHQYYSGYGQGGFGPYAGKGGMYGQPYGMSPNAPYDHASSPSTFGGPSSLHRDSSLGSGLGEYGRAASGQAGSQPGLGGSSFGGAHDSFARGTSSFQSQSQSFNSQNQPPASGSTDDLKPFGDAKTTASGPSPSLGGGPRPGSATNNAPSGQTGLPPPQNSQMGGGYGGYPSHLQGHNLHGSAYGMGGGAGASQHGNTPYGSYNQGFGGSGGYYGGGQQQRGGWGGNYH</sequence>
<feature type="region of interest" description="Disordered" evidence="16">
    <location>
        <begin position="484"/>
        <end position="683"/>
    </location>
</feature>
<feature type="compositionally biased region" description="Basic and acidic residues" evidence="16">
    <location>
        <begin position="33"/>
        <end position="44"/>
    </location>
</feature>
<feature type="compositionally biased region" description="Low complexity" evidence="16">
    <location>
        <begin position="636"/>
        <end position="683"/>
    </location>
</feature>
<feature type="compositionally biased region" description="Polar residues" evidence="16">
    <location>
        <begin position="623"/>
        <end position="635"/>
    </location>
</feature>
<dbReference type="RefSeq" id="XP_018148616.1">
    <property type="nucleotide sequence ID" value="XM_018280492.1"/>
</dbReference>
<evidence type="ECO:0000256" key="5">
    <source>
        <dbReference type="ARBA" id="ARBA00020536"/>
    </source>
</evidence>
<dbReference type="GO" id="GO:0005634">
    <property type="term" value="C:nucleus"/>
    <property type="evidence" value="ECO:0007669"/>
    <property type="project" value="UniProtKB-SubCell"/>
</dbReference>
<keyword evidence="10" id="KW-0833">Ubl conjugation pathway</keyword>
<feature type="compositionally biased region" description="Basic and acidic residues" evidence="16">
    <location>
        <begin position="298"/>
        <end position="311"/>
    </location>
</feature>
<gene>
    <name evidence="18" type="ORF">VFPPC_00483</name>
</gene>
<dbReference type="Proteomes" id="UP000078397">
    <property type="component" value="Unassembled WGS sequence"/>
</dbReference>
<feature type="domain" description="CUE" evidence="17">
    <location>
        <begin position="66"/>
        <end position="102"/>
    </location>
</feature>
<evidence type="ECO:0000256" key="11">
    <source>
        <dbReference type="ARBA" id="ARBA00022843"/>
    </source>
</evidence>
<feature type="compositionally biased region" description="Low complexity" evidence="16">
    <location>
        <begin position="354"/>
        <end position="377"/>
    </location>
</feature>
<dbReference type="PANTHER" id="PTHR16308">
    <property type="entry name" value="UBIQUITIN ASSOCIATED PROTEIN 2-LIKE/LINGERER"/>
    <property type="match status" value="1"/>
</dbReference>
<dbReference type="OrthoDB" id="5396806at2759"/>
<feature type="compositionally biased region" description="Low complexity" evidence="16">
    <location>
        <begin position="783"/>
        <end position="797"/>
    </location>
</feature>
<dbReference type="Pfam" id="PF02845">
    <property type="entry name" value="CUE"/>
    <property type="match status" value="1"/>
</dbReference>
<dbReference type="InterPro" id="IPR003892">
    <property type="entry name" value="CUE"/>
</dbReference>
<evidence type="ECO:0000256" key="1">
    <source>
        <dbReference type="ARBA" id="ARBA00004123"/>
    </source>
</evidence>
<feature type="compositionally biased region" description="Polar residues" evidence="16">
    <location>
        <begin position="171"/>
        <end position="196"/>
    </location>
</feature>
<dbReference type="InterPro" id="IPR051833">
    <property type="entry name" value="TC-DDR_regulator"/>
</dbReference>
<keyword evidence="9" id="KW-0227">DNA damage</keyword>
<evidence type="ECO:0000256" key="12">
    <source>
        <dbReference type="ARBA" id="ARBA00022895"/>
    </source>
</evidence>
<evidence type="ECO:0000256" key="15">
    <source>
        <dbReference type="ARBA" id="ARBA00023242"/>
    </source>
</evidence>
<dbReference type="STRING" id="1380566.A0A179G5B2"/>
<feature type="region of interest" description="Disordered" evidence="16">
    <location>
        <begin position="109"/>
        <end position="233"/>
    </location>
</feature>
<evidence type="ECO:0000256" key="8">
    <source>
        <dbReference type="ARBA" id="ARBA00022553"/>
    </source>
</evidence>
<dbReference type="InterPro" id="IPR009060">
    <property type="entry name" value="UBA-like_sf"/>
</dbReference>
<feature type="compositionally biased region" description="Low complexity" evidence="16">
    <location>
        <begin position="1"/>
        <end position="14"/>
    </location>
</feature>
<keyword evidence="6" id="KW-0158">Chromosome</keyword>
<feature type="compositionally biased region" description="Acidic residues" evidence="16">
    <location>
        <begin position="421"/>
        <end position="432"/>
    </location>
</feature>
<dbReference type="PANTHER" id="PTHR16308:SF13">
    <property type="entry name" value="PROTEIN LINGERER"/>
    <property type="match status" value="1"/>
</dbReference>
<dbReference type="GeneID" id="28844486"/>
<feature type="compositionally biased region" description="Low complexity" evidence="16">
    <location>
        <begin position="327"/>
        <end position="336"/>
    </location>
</feature>
<evidence type="ECO:0000256" key="2">
    <source>
        <dbReference type="ARBA" id="ARBA00004496"/>
    </source>
</evidence>
<dbReference type="AlphaFoldDB" id="A0A179G5B2"/>
<feature type="compositionally biased region" description="Acidic residues" evidence="16">
    <location>
        <begin position="273"/>
        <end position="282"/>
    </location>
</feature>
<evidence type="ECO:0000256" key="10">
    <source>
        <dbReference type="ARBA" id="ARBA00022786"/>
    </source>
</evidence>
<dbReference type="KEGG" id="pchm:VFPPC_00483"/>
<feature type="compositionally biased region" description="Polar residues" evidence="16">
    <location>
        <begin position="833"/>
        <end position="842"/>
    </location>
</feature>
<protein>
    <recommendedName>
        <fullName evidence="5">RNA polymerase II degradation factor 1</fullName>
    </recommendedName>
</protein>
<evidence type="ECO:0000256" key="6">
    <source>
        <dbReference type="ARBA" id="ARBA00022454"/>
    </source>
</evidence>
<name>A0A179G5B2_METCM</name>
<keyword evidence="19" id="KW-1185">Reference proteome</keyword>
<evidence type="ECO:0000256" key="13">
    <source>
        <dbReference type="ARBA" id="ARBA00023125"/>
    </source>
</evidence>
<feature type="compositionally biased region" description="Low complexity" evidence="16">
    <location>
        <begin position="283"/>
        <end position="296"/>
    </location>
</feature>
<dbReference type="SUPFAM" id="SSF46934">
    <property type="entry name" value="UBA-like"/>
    <property type="match status" value="1"/>
</dbReference>
<keyword evidence="12" id="KW-0779">Telomere</keyword>
<evidence type="ECO:0000256" key="4">
    <source>
        <dbReference type="ARBA" id="ARBA00005491"/>
    </source>
</evidence>
<feature type="compositionally biased region" description="Low complexity" evidence="16">
    <location>
        <begin position="484"/>
        <end position="497"/>
    </location>
</feature>
<feature type="region of interest" description="Disordered" evidence="16">
    <location>
        <begin position="266"/>
        <end position="463"/>
    </location>
</feature>
<dbReference type="GO" id="GO:0003677">
    <property type="term" value="F:DNA binding"/>
    <property type="evidence" value="ECO:0007669"/>
    <property type="project" value="UniProtKB-KW"/>
</dbReference>
<comment type="similarity">
    <text evidence="4">Belongs to the DEF1 family.</text>
</comment>
<evidence type="ECO:0000256" key="3">
    <source>
        <dbReference type="ARBA" id="ARBA00004574"/>
    </source>
</evidence>
<evidence type="ECO:0000259" key="17">
    <source>
        <dbReference type="Pfam" id="PF02845"/>
    </source>
</evidence>
<dbReference type="EMBL" id="LSBJ02000001">
    <property type="protein sequence ID" value="OAQ72533.1"/>
    <property type="molecule type" value="Genomic_DNA"/>
</dbReference>
<feature type="region of interest" description="Disordered" evidence="16">
    <location>
        <begin position="1"/>
        <end position="52"/>
    </location>
</feature>
<feature type="compositionally biased region" description="Low complexity" evidence="16">
    <location>
        <begin position="573"/>
        <end position="584"/>
    </location>
</feature>
<keyword evidence="8" id="KW-0597">Phosphoprotein</keyword>
<dbReference type="CDD" id="cd14368">
    <property type="entry name" value="CUE_DEF1_like"/>
    <property type="match status" value="1"/>
</dbReference>
<evidence type="ECO:0000256" key="16">
    <source>
        <dbReference type="SAM" id="MobiDB-lite"/>
    </source>
</evidence>
<feature type="region of interest" description="Disordered" evidence="16">
    <location>
        <begin position="723"/>
        <end position="863"/>
    </location>
</feature>
<feature type="compositionally biased region" description="Low complexity" evidence="16">
    <location>
        <begin position="534"/>
        <end position="548"/>
    </location>
</feature>
<keyword evidence="7" id="KW-0963">Cytoplasm</keyword>
<evidence type="ECO:0000256" key="14">
    <source>
        <dbReference type="ARBA" id="ARBA00023204"/>
    </source>
</evidence>
<evidence type="ECO:0000313" key="19">
    <source>
        <dbReference type="Proteomes" id="UP000078397"/>
    </source>
</evidence>
<feature type="compositionally biased region" description="Polar residues" evidence="16">
    <location>
        <begin position="601"/>
        <end position="616"/>
    </location>
</feature>
<feature type="compositionally biased region" description="Basic and acidic residues" evidence="16">
    <location>
        <begin position="391"/>
        <end position="411"/>
    </location>
</feature>
<keyword evidence="15" id="KW-0539">Nucleus</keyword>
<reference evidence="18 19" key="1">
    <citation type="journal article" date="2016" name="PLoS Pathog.">
        <title>Biosynthesis of antibiotic leucinostatins in bio-control fungus Purpureocillium lilacinum and their inhibition on phytophthora revealed by genome mining.</title>
        <authorList>
            <person name="Wang G."/>
            <person name="Liu Z."/>
            <person name="Lin R."/>
            <person name="Li E."/>
            <person name="Mao Z."/>
            <person name="Ling J."/>
            <person name="Yang Y."/>
            <person name="Yin W.B."/>
            <person name="Xie B."/>
        </authorList>
    </citation>
    <scope>NUCLEOTIDE SEQUENCE [LARGE SCALE GENOMIC DNA]</scope>
    <source>
        <strain evidence="18">170</strain>
    </source>
</reference>
<keyword evidence="14" id="KW-0234">DNA repair</keyword>
<dbReference type="GO" id="GO:0005737">
    <property type="term" value="C:cytoplasm"/>
    <property type="evidence" value="ECO:0007669"/>
    <property type="project" value="UniProtKB-SubCell"/>
</dbReference>
<keyword evidence="13" id="KW-0238">DNA-binding</keyword>
<dbReference type="GO" id="GO:0000781">
    <property type="term" value="C:chromosome, telomeric region"/>
    <property type="evidence" value="ECO:0007669"/>
    <property type="project" value="UniProtKB-SubCell"/>
</dbReference>
<evidence type="ECO:0000256" key="7">
    <source>
        <dbReference type="ARBA" id="ARBA00022490"/>
    </source>
</evidence>
<evidence type="ECO:0000313" key="18">
    <source>
        <dbReference type="EMBL" id="OAQ72533.1"/>
    </source>
</evidence>
<accession>A0A179G5B2</accession>
<proteinExistence type="inferred from homology"/>
<organism evidence="18 19">
    <name type="scientific">Pochonia chlamydosporia 170</name>
    <dbReference type="NCBI Taxonomy" id="1380566"/>
    <lineage>
        <taxon>Eukaryota</taxon>
        <taxon>Fungi</taxon>
        <taxon>Dikarya</taxon>
        <taxon>Ascomycota</taxon>
        <taxon>Pezizomycotina</taxon>
        <taxon>Sordariomycetes</taxon>
        <taxon>Hypocreomycetidae</taxon>
        <taxon>Hypocreales</taxon>
        <taxon>Clavicipitaceae</taxon>
        <taxon>Pochonia</taxon>
    </lineage>
</organism>